<dbReference type="Proteomes" id="UP000235005">
    <property type="component" value="Unassembled WGS sequence"/>
</dbReference>
<comment type="caution">
    <text evidence="2">The sequence shown here is derived from an EMBL/GenBank/DDBJ whole genome shotgun (WGS) entry which is preliminary data.</text>
</comment>
<proteinExistence type="predicted"/>
<dbReference type="Pfam" id="PF13380">
    <property type="entry name" value="CoA_binding_2"/>
    <property type="match status" value="1"/>
</dbReference>
<dbReference type="InterPro" id="IPR003781">
    <property type="entry name" value="CoA-bd"/>
</dbReference>
<reference evidence="2 3" key="1">
    <citation type="submission" date="2018-01" db="EMBL/GenBank/DDBJ databases">
        <title>The draft genome sequence of Halioglobus lutimaris HF004.</title>
        <authorList>
            <person name="Du Z.-J."/>
            <person name="Shi M.-J."/>
        </authorList>
    </citation>
    <scope>NUCLEOTIDE SEQUENCE [LARGE SCALE GENOMIC DNA]</scope>
    <source>
        <strain evidence="2 3">HF004</strain>
    </source>
</reference>
<dbReference type="RefSeq" id="WP_076000183.1">
    <property type="nucleotide sequence ID" value="NZ_PKUS01000037.1"/>
</dbReference>
<dbReference type="SMART" id="SM00881">
    <property type="entry name" value="CoA_binding"/>
    <property type="match status" value="1"/>
</dbReference>
<gene>
    <name evidence="2" type="ORF">C0039_18530</name>
</gene>
<dbReference type="PANTHER" id="PTHR33303">
    <property type="entry name" value="CYTOPLASMIC PROTEIN-RELATED"/>
    <property type="match status" value="1"/>
</dbReference>
<dbReference type="AlphaFoldDB" id="A0A2N5WY02"/>
<evidence type="ECO:0000313" key="3">
    <source>
        <dbReference type="Proteomes" id="UP000235005"/>
    </source>
</evidence>
<dbReference type="Gene3D" id="3.40.50.720">
    <property type="entry name" value="NAD(P)-binding Rossmann-like Domain"/>
    <property type="match status" value="1"/>
</dbReference>
<organism evidence="2 3">
    <name type="scientific">Pseudohalioglobus lutimaris</name>
    <dbReference type="NCBI Taxonomy" id="1737061"/>
    <lineage>
        <taxon>Bacteria</taxon>
        <taxon>Pseudomonadati</taxon>
        <taxon>Pseudomonadota</taxon>
        <taxon>Gammaproteobacteria</taxon>
        <taxon>Cellvibrionales</taxon>
        <taxon>Halieaceae</taxon>
        <taxon>Pseudohalioglobus</taxon>
    </lineage>
</organism>
<dbReference type="SUPFAM" id="SSF51735">
    <property type="entry name" value="NAD(P)-binding Rossmann-fold domains"/>
    <property type="match status" value="1"/>
</dbReference>
<feature type="domain" description="CoA-binding" evidence="1">
    <location>
        <begin position="12"/>
        <end position="107"/>
    </location>
</feature>
<evidence type="ECO:0000313" key="2">
    <source>
        <dbReference type="EMBL" id="PLW67114.1"/>
    </source>
</evidence>
<dbReference type="OrthoDB" id="9807426at2"/>
<accession>A0A2N5WY02</accession>
<dbReference type="PANTHER" id="PTHR33303:SF2">
    <property type="entry name" value="COA-BINDING DOMAIN-CONTAINING PROTEIN"/>
    <property type="match status" value="1"/>
</dbReference>
<dbReference type="InterPro" id="IPR036291">
    <property type="entry name" value="NAD(P)-bd_dom_sf"/>
</dbReference>
<name>A0A2N5WY02_9GAMM</name>
<evidence type="ECO:0000259" key="1">
    <source>
        <dbReference type="SMART" id="SM00881"/>
    </source>
</evidence>
<protein>
    <submittedName>
        <fullName evidence="2">CoA-binding protein</fullName>
    </submittedName>
</protein>
<dbReference type="EMBL" id="PKUS01000037">
    <property type="protein sequence ID" value="PLW67114.1"/>
    <property type="molecule type" value="Genomic_DNA"/>
</dbReference>
<keyword evidence="3" id="KW-1185">Reference proteome</keyword>
<sequence length="141" mass="15028">MPLTSDSDLARILRSTASIALLGASAKTTRPSYEVMTFLLEQGYDVYPVNPGLAGQTLQGRMVYASLADLPLTVDMVDVFRNAQYLSSVVDEAIEAGVGVLWTQLGVVDNAAAAKAEAAGLEVVMDRCPVIELPRLQVQGE</sequence>